<organism evidence="1 2">
    <name type="scientific">Papaver somniferum</name>
    <name type="common">Opium poppy</name>
    <dbReference type="NCBI Taxonomy" id="3469"/>
    <lineage>
        <taxon>Eukaryota</taxon>
        <taxon>Viridiplantae</taxon>
        <taxon>Streptophyta</taxon>
        <taxon>Embryophyta</taxon>
        <taxon>Tracheophyta</taxon>
        <taxon>Spermatophyta</taxon>
        <taxon>Magnoliopsida</taxon>
        <taxon>Ranunculales</taxon>
        <taxon>Papaveraceae</taxon>
        <taxon>Papaveroideae</taxon>
        <taxon>Papaver</taxon>
    </lineage>
</organism>
<dbReference type="Gramene" id="RZC67629">
    <property type="protein sequence ID" value="RZC67629"/>
    <property type="gene ID" value="C5167_011313"/>
</dbReference>
<accession>A0A4Y7K6R4</accession>
<dbReference type="EMBL" id="CM010720">
    <property type="protein sequence ID" value="RZC67629.1"/>
    <property type="molecule type" value="Genomic_DNA"/>
</dbReference>
<keyword evidence="2" id="KW-1185">Reference proteome</keyword>
<dbReference type="STRING" id="3469.A0A4Y7K6R4"/>
<reference evidence="1 2" key="1">
    <citation type="journal article" date="2018" name="Science">
        <title>The opium poppy genome and morphinan production.</title>
        <authorList>
            <person name="Guo L."/>
            <person name="Winzer T."/>
            <person name="Yang X."/>
            <person name="Li Y."/>
            <person name="Ning Z."/>
            <person name="He Z."/>
            <person name="Teodor R."/>
            <person name="Lu Y."/>
            <person name="Bowser T.A."/>
            <person name="Graham I.A."/>
            <person name="Ye K."/>
        </authorList>
    </citation>
    <scope>NUCLEOTIDE SEQUENCE [LARGE SCALE GENOMIC DNA]</scope>
    <source>
        <strain evidence="2">cv. HN1</strain>
        <tissue evidence="1">Leaves</tissue>
    </source>
</reference>
<evidence type="ECO:0000313" key="1">
    <source>
        <dbReference type="EMBL" id="RZC67629.1"/>
    </source>
</evidence>
<proteinExistence type="predicted"/>
<gene>
    <name evidence="1" type="ORF">C5167_011313</name>
</gene>
<evidence type="ECO:0000313" key="2">
    <source>
        <dbReference type="Proteomes" id="UP000316621"/>
    </source>
</evidence>
<name>A0A4Y7K6R4_PAPSO</name>
<dbReference type="Proteomes" id="UP000316621">
    <property type="component" value="Chromosome 6"/>
</dbReference>
<sequence length="136" mass="15117">METSPERRKKIIKPDLVVSTKQTAGPWRRHRDDGSSLQGVLSCLPDFRPSLRNEKVKGGDDFSFVIAGASGSTVGSSKLRGKNEIIHSGLQEAWILMIGQIIGSLEIGICCHDKSSNKFYCDISFERKKKEQMGTY</sequence>
<dbReference type="AlphaFoldDB" id="A0A4Y7K6R4"/>
<protein>
    <submittedName>
        <fullName evidence="1">Uncharacterized protein</fullName>
    </submittedName>
</protein>